<dbReference type="Proteomes" id="UP001153076">
    <property type="component" value="Unassembled WGS sequence"/>
</dbReference>
<comment type="caution">
    <text evidence="8">The sequence shown here is derived from an EMBL/GenBank/DDBJ whole genome shotgun (WGS) entry which is preliminary data.</text>
</comment>
<evidence type="ECO:0000259" key="7">
    <source>
        <dbReference type="PROSITE" id="PS50089"/>
    </source>
</evidence>
<dbReference type="GO" id="GO:0005737">
    <property type="term" value="C:cytoplasm"/>
    <property type="evidence" value="ECO:0007669"/>
    <property type="project" value="TreeGrafter"/>
</dbReference>
<dbReference type="PANTHER" id="PTHR15710">
    <property type="entry name" value="E3 UBIQUITIN-PROTEIN LIGASE PRAJA"/>
    <property type="match status" value="1"/>
</dbReference>
<feature type="domain" description="RING-type" evidence="7">
    <location>
        <begin position="149"/>
        <end position="190"/>
    </location>
</feature>
<keyword evidence="5" id="KW-0862">Zinc</keyword>
<dbReference type="GO" id="GO:0016567">
    <property type="term" value="P:protein ubiquitination"/>
    <property type="evidence" value="ECO:0007669"/>
    <property type="project" value="TreeGrafter"/>
</dbReference>
<protein>
    <recommendedName>
        <fullName evidence="2">RING-type E3 ubiquitin transferase</fullName>
        <ecNumber evidence="2">2.3.2.27</ecNumber>
    </recommendedName>
</protein>
<gene>
    <name evidence="8" type="ORF">Cgig2_000950</name>
</gene>
<evidence type="ECO:0000256" key="6">
    <source>
        <dbReference type="PROSITE-ProRule" id="PRU00175"/>
    </source>
</evidence>
<evidence type="ECO:0000256" key="4">
    <source>
        <dbReference type="ARBA" id="ARBA00022771"/>
    </source>
</evidence>
<reference evidence="8" key="1">
    <citation type="submission" date="2022-04" db="EMBL/GenBank/DDBJ databases">
        <title>Carnegiea gigantea Genome sequencing and assembly v2.</title>
        <authorList>
            <person name="Copetti D."/>
            <person name="Sanderson M.J."/>
            <person name="Burquez A."/>
            <person name="Wojciechowski M.F."/>
        </authorList>
    </citation>
    <scope>NUCLEOTIDE SEQUENCE</scope>
    <source>
        <strain evidence="8">SGP5-SGP5p</strain>
        <tissue evidence="8">Aerial part</tissue>
    </source>
</reference>
<dbReference type="SUPFAM" id="SSF57850">
    <property type="entry name" value="RING/U-box"/>
    <property type="match status" value="1"/>
</dbReference>
<sequence>MSMIRRPRVVIDGFRRTRTYRLFWCRQCNQTVRISSSFDPYNFICPLCYNLLCQEFHISRPPQRNEPTSAAQLLDTMVQMLDTPTIRYNRPQATLHALLPWPISPQENALSWGQNQEPLDHIPEDPTVSEDTLQPRFMTADLLGSEPVCPVCKEDFIVGEEIKALPCNHFYHSGCIEPWLQTHNTCPICRFQLPVRPSVPSDNSHNTSGFRAVPDHEEYNFQFEDVWSLNWPSWDELLSLWPFRSHFLLNCTILVALPGDSIGLE</sequence>
<proteinExistence type="predicted"/>
<keyword evidence="4 6" id="KW-0863">Zinc-finger</keyword>
<evidence type="ECO:0000256" key="5">
    <source>
        <dbReference type="ARBA" id="ARBA00022833"/>
    </source>
</evidence>
<dbReference type="PROSITE" id="PS50089">
    <property type="entry name" value="ZF_RING_2"/>
    <property type="match status" value="1"/>
</dbReference>
<dbReference type="Pfam" id="PF13639">
    <property type="entry name" value="zf-RING_2"/>
    <property type="match status" value="1"/>
</dbReference>
<evidence type="ECO:0000313" key="8">
    <source>
        <dbReference type="EMBL" id="KAJ8426805.1"/>
    </source>
</evidence>
<dbReference type="OrthoDB" id="21204at2759"/>
<dbReference type="GO" id="GO:0008270">
    <property type="term" value="F:zinc ion binding"/>
    <property type="evidence" value="ECO:0007669"/>
    <property type="project" value="UniProtKB-KW"/>
</dbReference>
<keyword evidence="3" id="KW-0479">Metal-binding</keyword>
<evidence type="ECO:0000256" key="3">
    <source>
        <dbReference type="ARBA" id="ARBA00022723"/>
    </source>
</evidence>
<dbReference type="EMBL" id="JAKOGI010001236">
    <property type="protein sequence ID" value="KAJ8426805.1"/>
    <property type="molecule type" value="Genomic_DNA"/>
</dbReference>
<dbReference type="EC" id="2.3.2.27" evidence="2"/>
<organism evidence="8 9">
    <name type="scientific">Carnegiea gigantea</name>
    <dbReference type="NCBI Taxonomy" id="171969"/>
    <lineage>
        <taxon>Eukaryota</taxon>
        <taxon>Viridiplantae</taxon>
        <taxon>Streptophyta</taxon>
        <taxon>Embryophyta</taxon>
        <taxon>Tracheophyta</taxon>
        <taxon>Spermatophyta</taxon>
        <taxon>Magnoliopsida</taxon>
        <taxon>eudicotyledons</taxon>
        <taxon>Gunneridae</taxon>
        <taxon>Pentapetalae</taxon>
        <taxon>Caryophyllales</taxon>
        <taxon>Cactineae</taxon>
        <taxon>Cactaceae</taxon>
        <taxon>Cactoideae</taxon>
        <taxon>Echinocereeae</taxon>
        <taxon>Carnegiea</taxon>
    </lineage>
</organism>
<dbReference type="InterPro" id="IPR013083">
    <property type="entry name" value="Znf_RING/FYVE/PHD"/>
</dbReference>
<accession>A0A9Q1GUD9</accession>
<name>A0A9Q1GUD9_9CARY</name>
<dbReference type="Gene3D" id="3.30.40.10">
    <property type="entry name" value="Zinc/RING finger domain, C3HC4 (zinc finger)"/>
    <property type="match status" value="1"/>
</dbReference>
<keyword evidence="9" id="KW-1185">Reference proteome</keyword>
<evidence type="ECO:0000256" key="1">
    <source>
        <dbReference type="ARBA" id="ARBA00000900"/>
    </source>
</evidence>
<evidence type="ECO:0000313" key="9">
    <source>
        <dbReference type="Proteomes" id="UP001153076"/>
    </source>
</evidence>
<dbReference type="InterPro" id="IPR001841">
    <property type="entry name" value="Znf_RING"/>
</dbReference>
<evidence type="ECO:0000256" key="2">
    <source>
        <dbReference type="ARBA" id="ARBA00012483"/>
    </source>
</evidence>
<dbReference type="GO" id="GO:0061630">
    <property type="term" value="F:ubiquitin protein ligase activity"/>
    <property type="evidence" value="ECO:0007669"/>
    <property type="project" value="UniProtKB-EC"/>
</dbReference>
<dbReference type="PANTHER" id="PTHR15710:SF116">
    <property type="entry name" value="RING_U-BOX SUPERFAMILY PROTEIN"/>
    <property type="match status" value="1"/>
</dbReference>
<dbReference type="AlphaFoldDB" id="A0A9Q1GUD9"/>
<dbReference type="SMART" id="SM00184">
    <property type="entry name" value="RING"/>
    <property type="match status" value="1"/>
</dbReference>
<comment type="catalytic activity">
    <reaction evidence="1">
        <text>S-ubiquitinyl-[E2 ubiquitin-conjugating enzyme]-L-cysteine + [acceptor protein]-L-lysine = [E2 ubiquitin-conjugating enzyme]-L-cysteine + N(6)-ubiquitinyl-[acceptor protein]-L-lysine.</text>
        <dbReference type="EC" id="2.3.2.27"/>
    </reaction>
</comment>